<dbReference type="InterPro" id="IPR039299">
    <property type="entry name" value="SEOA"/>
</dbReference>
<reference evidence="3 5" key="1">
    <citation type="journal article" date="2017" name="Nature">
        <title>The sunflower genome provides insights into oil metabolism, flowering and Asterid evolution.</title>
        <authorList>
            <person name="Badouin H."/>
            <person name="Gouzy J."/>
            <person name="Grassa C.J."/>
            <person name="Murat F."/>
            <person name="Staton S.E."/>
            <person name="Cottret L."/>
            <person name="Lelandais-Briere C."/>
            <person name="Owens G.L."/>
            <person name="Carrere S."/>
            <person name="Mayjonade B."/>
            <person name="Legrand L."/>
            <person name="Gill N."/>
            <person name="Kane N.C."/>
            <person name="Bowers J.E."/>
            <person name="Hubner S."/>
            <person name="Bellec A."/>
            <person name="Berard A."/>
            <person name="Berges H."/>
            <person name="Blanchet N."/>
            <person name="Boniface M.C."/>
            <person name="Brunel D."/>
            <person name="Catrice O."/>
            <person name="Chaidir N."/>
            <person name="Claudel C."/>
            <person name="Donnadieu C."/>
            <person name="Faraut T."/>
            <person name="Fievet G."/>
            <person name="Helmstetter N."/>
            <person name="King M."/>
            <person name="Knapp S.J."/>
            <person name="Lai Z."/>
            <person name="Le Paslier M.C."/>
            <person name="Lippi Y."/>
            <person name="Lorenzon L."/>
            <person name="Mandel J.R."/>
            <person name="Marage G."/>
            <person name="Marchand G."/>
            <person name="Marquand E."/>
            <person name="Bret-Mestries E."/>
            <person name="Morien E."/>
            <person name="Nambeesan S."/>
            <person name="Nguyen T."/>
            <person name="Pegot-Espagnet P."/>
            <person name="Pouilly N."/>
            <person name="Raftis F."/>
            <person name="Sallet E."/>
            <person name="Schiex T."/>
            <person name="Thomas J."/>
            <person name="Vandecasteele C."/>
            <person name="Vares D."/>
            <person name="Vear F."/>
            <person name="Vautrin S."/>
            <person name="Crespi M."/>
            <person name="Mangin B."/>
            <person name="Burke J.M."/>
            <person name="Salse J."/>
            <person name="Munos S."/>
            <person name="Vincourt P."/>
            <person name="Rieseberg L.H."/>
            <person name="Langlade N.B."/>
        </authorList>
    </citation>
    <scope>NUCLEOTIDE SEQUENCE [LARGE SCALE GENOMIC DNA]</scope>
    <source>
        <strain evidence="5">cv. SF193</strain>
        <tissue evidence="3">Leaves</tissue>
    </source>
</reference>
<organism evidence="4 5">
    <name type="scientific">Helianthus annuus</name>
    <name type="common">Common sunflower</name>
    <dbReference type="NCBI Taxonomy" id="4232"/>
    <lineage>
        <taxon>Eukaryota</taxon>
        <taxon>Viridiplantae</taxon>
        <taxon>Streptophyta</taxon>
        <taxon>Embryophyta</taxon>
        <taxon>Tracheophyta</taxon>
        <taxon>Spermatophyta</taxon>
        <taxon>Magnoliopsida</taxon>
        <taxon>eudicotyledons</taxon>
        <taxon>Gunneridae</taxon>
        <taxon>Pentapetalae</taxon>
        <taxon>asterids</taxon>
        <taxon>campanulids</taxon>
        <taxon>Asterales</taxon>
        <taxon>Asteraceae</taxon>
        <taxon>Asteroideae</taxon>
        <taxon>Heliantheae alliance</taxon>
        <taxon>Heliantheae</taxon>
        <taxon>Helianthus</taxon>
    </lineage>
</organism>
<dbReference type="EMBL" id="CM007906">
    <property type="protein sequence ID" value="OTF88158.1"/>
    <property type="molecule type" value="Genomic_DNA"/>
</dbReference>
<dbReference type="OMA" id="PEIVICA"/>
<reference evidence="4" key="2">
    <citation type="submission" date="2017-02" db="EMBL/GenBank/DDBJ databases">
        <title>Sunflower complete genome.</title>
        <authorList>
            <person name="Langlade N."/>
            <person name="Munos S."/>
        </authorList>
    </citation>
    <scope>NUCLEOTIDE SEQUENCE [LARGE SCALE GENOMIC DNA]</scope>
    <source>
        <tissue evidence="4">Leaves</tissue>
    </source>
</reference>
<dbReference type="InterPro" id="IPR027942">
    <property type="entry name" value="SEO_N"/>
</dbReference>
<evidence type="ECO:0000313" key="5">
    <source>
        <dbReference type="Proteomes" id="UP000215914"/>
    </source>
</evidence>
<gene>
    <name evidence="4" type="ORF">HannXRQ_Chr17g0569991</name>
    <name evidence="3" type="ORF">HanXRQr2_Chr17g0829871</name>
</gene>
<dbReference type="STRING" id="4232.A0A251RUM8"/>
<protein>
    <submittedName>
        <fullName evidence="3 4">Sieve element occlusion</fullName>
    </submittedName>
</protein>
<proteinExistence type="predicted"/>
<dbReference type="AlphaFoldDB" id="A0A251RUM8"/>
<dbReference type="EMBL" id="MNCJ02000332">
    <property type="protein sequence ID" value="KAF5757709.1"/>
    <property type="molecule type" value="Genomic_DNA"/>
</dbReference>
<evidence type="ECO:0000313" key="3">
    <source>
        <dbReference type="EMBL" id="KAF5757709.1"/>
    </source>
</evidence>
<dbReference type="InParanoid" id="A0A251RUM8"/>
<dbReference type="Gramene" id="mRNA:HanXRQr2_Chr17g0829871">
    <property type="protein sequence ID" value="mRNA:HanXRQr2_Chr17g0829871"/>
    <property type="gene ID" value="HanXRQr2_Chr17g0829871"/>
</dbReference>
<name>A0A251RUM8_HELAN</name>
<feature type="domain" description="Sieve element occlusion C-terminal" evidence="2">
    <location>
        <begin position="467"/>
        <end position="698"/>
    </location>
</feature>
<evidence type="ECO:0000313" key="4">
    <source>
        <dbReference type="EMBL" id="OTF88158.1"/>
    </source>
</evidence>
<evidence type="ECO:0000259" key="1">
    <source>
        <dbReference type="Pfam" id="PF14576"/>
    </source>
</evidence>
<accession>A0A251RUM8</accession>
<sequence>MAKNLKSSLSTLSARVDKNVFPSSDDDAMKKTIITTHSPDHGTNIDVLPLLQIIKDIMNIAYPEGPQAKKTTTTESVFNYDSSEMFEVLAPKINKVACEISCKCTGGGDKDATAIGILKTLSNYGWDAKAAITLAAFAVNYGEFWLVAQLHKINPLANSLGLLKQVPNILGQYESHKPWFDDVTNLVQTTLEVTHIIIELQKLSERYISLNALFMTIVPRTRVAVYWIIRSIVACASVLTTLIGMVDEHFTASTEALELSSLTIKIKSIRVYLKEQLEECKRRIREIKLIQEYQELIDIMNATHHDNIKPLQHLISLKEDQTPLYESSTKIRVSIEILKKKTVLLLISDLYLPSEGLLILEKIYKEAKQNPTKPENQYEVVWLPVVPDLTEDKKNKFEGIRNNMPWYSLFHPSLLRPAVIKYIKEKWHFNCKPLLVVMDPQGSIVNTNALHMLSLWGSGAFPFTSQKEEALWRDQKTWRVELLVDVHCIEPKISDWIAKGKYICLYGGDDINWILRFRTAVQVFVKQAGIELEMLYVGKSNPGNKIITINNDIIQKHGDVLLDLARIRAFWVRLENMFHSKLQSAKSLIDDQLLKEINVMLTYDGSGKGWAVISRGSNDWMNRVDGDTVLKCLNTYGQWKGKAGKDLLSALNDQIEANKPPHHCNRVILPGTGSVPEIVICADCGKSMEKYILYRCCTD</sequence>
<dbReference type="GO" id="GO:0010088">
    <property type="term" value="P:phloem development"/>
    <property type="evidence" value="ECO:0007669"/>
    <property type="project" value="InterPro"/>
</dbReference>
<keyword evidence="5" id="KW-1185">Reference proteome</keyword>
<dbReference type="Pfam" id="PF14577">
    <property type="entry name" value="SEO_C"/>
    <property type="match status" value="1"/>
</dbReference>
<dbReference type="PANTHER" id="PTHR33232">
    <property type="entry name" value="PROTEIN SIEVE ELEMENT OCCLUSION B-LIKE"/>
    <property type="match status" value="1"/>
</dbReference>
<reference evidence="3" key="3">
    <citation type="submission" date="2020-06" db="EMBL/GenBank/DDBJ databases">
        <title>Helianthus annuus Genome sequencing and assembly Release 2.</title>
        <authorList>
            <person name="Gouzy J."/>
            <person name="Langlade N."/>
            <person name="Munos S."/>
        </authorList>
    </citation>
    <scope>NUCLEOTIDE SEQUENCE</scope>
    <source>
        <tissue evidence="3">Leaves</tissue>
    </source>
</reference>
<dbReference type="PANTHER" id="PTHR33232:SF20">
    <property type="entry name" value="PROTEIN SIEVE ELEMENT OCCLUSION B-LIKE"/>
    <property type="match status" value="1"/>
</dbReference>
<dbReference type="Pfam" id="PF14576">
    <property type="entry name" value="SEO_N"/>
    <property type="match status" value="1"/>
</dbReference>
<dbReference type="InterPro" id="IPR027944">
    <property type="entry name" value="SEO_C"/>
</dbReference>
<evidence type="ECO:0000259" key="2">
    <source>
        <dbReference type="Pfam" id="PF14577"/>
    </source>
</evidence>
<dbReference type="Proteomes" id="UP000215914">
    <property type="component" value="Chromosome 17"/>
</dbReference>
<dbReference type="OrthoDB" id="1854460at2759"/>
<feature type="domain" description="Sieve element occlusion N-terminal" evidence="1">
    <location>
        <begin position="24"/>
        <end position="304"/>
    </location>
</feature>